<evidence type="ECO:0000313" key="4">
    <source>
        <dbReference type="Proteomes" id="UP001642409"/>
    </source>
</evidence>
<feature type="compositionally biased region" description="Polar residues" evidence="1">
    <location>
        <begin position="351"/>
        <end position="367"/>
    </location>
</feature>
<feature type="compositionally biased region" description="Low complexity" evidence="1">
    <location>
        <begin position="337"/>
        <end position="350"/>
    </location>
</feature>
<comment type="caution">
    <text evidence="2">The sequence shown here is derived from an EMBL/GenBank/DDBJ whole genome shotgun (WGS) entry which is preliminary data.</text>
</comment>
<dbReference type="EMBL" id="CATOUU010000126">
    <property type="protein sequence ID" value="CAI9917259.1"/>
    <property type="molecule type" value="Genomic_DNA"/>
</dbReference>
<name>A0AA86TFL6_9EUKA</name>
<protein>
    <submittedName>
        <fullName evidence="3">Hypothetical_protein</fullName>
    </submittedName>
</protein>
<dbReference type="Proteomes" id="UP001642409">
    <property type="component" value="Unassembled WGS sequence"/>
</dbReference>
<dbReference type="EMBL" id="CAXDID020000214">
    <property type="protein sequence ID" value="CAL6057485.1"/>
    <property type="molecule type" value="Genomic_DNA"/>
</dbReference>
<evidence type="ECO:0000313" key="2">
    <source>
        <dbReference type="EMBL" id="CAI9917259.1"/>
    </source>
</evidence>
<sequence length="629" mass="73421">MPQNIPQNIKEYIESIRDQKFKEKEQQIDILIELTGLSEAKSINILNVCNLKLHDALEEYFKESKQLSQQFKDNQLKFFEIQTRIDKWLLKHNNCSYSEAQQKIKENKDGPIVITIKNKIVINTDTDLQTNKIQYDSSNLQDKSQTHKHAIQCQDVRNKIFKQQDNQFENDKYKNQFSNLVEHNQMQRNRSLDIVEYQNINYKQTHNYESKTNNNIHNQNQRYVQNNKIDIMEQLLPQGPEFEHLFEQNIQQPYYQEQQPQYTNQYANHSIQQNLYQQQSPYIHSPISQVPYQQNMQQNNFNNNQNVNNSALGFHQHQQNFNSSLQPSSFPQNLIAPNNFNPNQQRFQPNISSQPINNQQPNYVQQSNPQFNQNAQQYQQNQFQQQNIQNYQRPHSNHSPQFVQPSQNFNSLIQGPNFAVNLQIAQLNQNQAVNLQANVAPQFNPNINIQQTNQFVQQQNLQITQQTLNANANPNGPVQNIFNQNKFGAVQTQQPVQISCQNAQINQSVFNNNLKTAQHFPNRNIMLGMKQQLPVFEQTQSPINLSANVNQSIKNTVVIIKNADMKFGQFNKQILEFLQQYLTCASIQTTNLGDINIVTTDENLKIVLNVVNNIKIENNGIQYAIHSNQ</sequence>
<evidence type="ECO:0000256" key="1">
    <source>
        <dbReference type="SAM" id="MobiDB-lite"/>
    </source>
</evidence>
<accession>A0AA86TFL6</accession>
<organism evidence="2">
    <name type="scientific">Hexamita inflata</name>
    <dbReference type="NCBI Taxonomy" id="28002"/>
    <lineage>
        <taxon>Eukaryota</taxon>
        <taxon>Metamonada</taxon>
        <taxon>Diplomonadida</taxon>
        <taxon>Hexamitidae</taxon>
        <taxon>Hexamitinae</taxon>
        <taxon>Hexamita</taxon>
    </lineage>
</organism>
<evidence type="ECO:0000313" key="3">
    <source>
        <dbReference type="EMBL" id="CAL6057485.1"/>
    </source>
</evidence>
<feature type="region of interest" description="Disordered" evidence="1">
    <location>
        <begin position="321"/>
        <end position="367"/>
    </location>
</feature>
<dbReference type="AlphaFoldDB" id="A0AA86TFL6"/>
<reference evidence="3 4" key="2">
    <citation type="submission" date="2024-07" db="EMBL/GenBank/DDBJ databases">
        <authorList>
            <person name="Akdeniz Z."/>
        </authorList>
    </citation>
    <scope>NUCLEOTIDE SEQUENCE [LARGE SCALE GENOMIC DNA]</scope>
</reference>
<keyword evidence="4" id="KW-1185">Reference proteome</keyword>
<gene>
    <name evidence="3" type="ORF">HINF_LOCUS47531</name>
    <name evidence="2" type="ORF">HINF_LOCUS4904</name>
</gene>
<proteinExistence type="predicted"/>
<reference evidence="2" key="1">
    <citation type="submission" date="2023-06" db="EMBL/GenBank/DDBJ databases">
        <authorList>
            <person name="Kurt Z."/>
        </authorList>
    </citation>
    <scope>NUCLEOTIDE SEQUENCE</scope>
</reference>
<feature type="compositionally biased region" description="Polar residues" evidence="1">
    <location>
        <begin position="321"/>
        <end position="336"/>
    </location>
</feature>